<feature type="compositionally biased region" description="Basic and acidic residues" evidence="1">
    <location>
        <begin position="38"/>
        <end position="47"/>
    </location>
</feature>
<feature type="region of interest" description="Disordered" evidence="1">
    <location>
        <begin position="38"/>
        <end position="88"/>
    </location>
</feature>
<evidence type="ECO:0000256" key="1">
    <source>
        <dbReference type="SAM" id="MobiDB-lite"/>
    </source>
</evidence>
<organism evidence="2">
    <name type="scientific">bioreactor metagenome</name>
    <dbReference type="NCBI Taxonomy" id="1076179"/>
    <lineage>
        <taxon>unclassified sequences</taxon>
        <taxon>metagenomes</taxon>
        <taxon>ecological metagenomes</taxon>
    </lineage>
</organism>
<dbReference type="EMBL" id="VSSQ01002610">
    <property type="protein sequence ID" value="MPM16428.1"/>
    <property type="molecule type" value="Genomic_DNA"/>
</dbReference>
<proteinExistence type="predicted"/>
<protein>
    <submittedName>
        <fullName evidence="2">Uncharacterized protein</fullName>
    </submittedName>
</protein>
<sequence>MPARTEEVTHIIRIAYINWGRNQINGITRDRHDYDEEQFRDGSDERNLVGGQPAAEASGRRSGVGTCGRRVGLDSPSCGRDDRLESEG</sequence>
<dbReference type="AlphaFoldDB" id="A0A644XKZ7"/>
<feature type="compositionally biased region" description="Basic and acidic residues" evidence="1">
    <location>
        <begin position="79"/>
        <end position="88"/>
    </location>
</feature>
<comment type="caution">
    <text evidence="2">The sequence shown here is derived from an EMBL/GenBank/DDBJ whole genome shotgun (WGS) entry which is preliminary data.</text>
</comment>
<accession>A0A644XKZ7</accession>
<gene>
    <name evidence="2" type="ORF">SDC9_62808</name>
</gene>
<name>A0A644XKZ7_9ZZZZ</name>
<evidence type="ECO:0000313" key="2">
    <source>
        <dbReference type="EMBL" id="MPM16428.1"/>
    </source>
</evidence>
<reference evidence="2" key="1">
    <citation type="submission" date="2019-08" db="EMBL/GenBank/DDBJ databases">
        <authorList>
            <person name="Kucharzyk K."/>
            <person name="Murdoch R.W."/>
            <person name="Higgins S."/>
            <person name="Loffler F."/>
        </authorList>
    </citation>
    <scope>NUCLEOTIDE SEQUENCE</scope>
</reference>